<evidence type="ECO:0000313" key="2">
    <source>
        <dbReference type="EMBL" id="MBF9071785.1"/>
    </source>
</evidence>
<dbReference type="Proteomes" id="UP000657385">
    <property type="component" value="Unassembled WGS sequence"/>
</dbReference>
<organism evidence="2 3">
    <name type="scientific">Streptacidiphilus fuscans</name>
    <dbReference type="NCBI Taxonomy" id="2789292"/>
    <lineage>
        <taxon>Bacteria</taxon>
        <taxon>Bacillati</taxon>
        <taxon>Actinomycetota</taxon>
        <taxon>Actinomycetes</taxon>
        <taxon>Kitasatosporales</taxon>
        <taxon>Streptomycetaceae</taxon>
        <taxon>Streptacidiphilus</taxon>
    </lineage>
</organism>
<proteinExistence type="predicted"/>
<gene>
    <name evidence="2" type="ORF">I2501_27550</name>
</gene>
<protein>
    <submittedName>
        <fullName evidence="2">DUF317 domain-containing protein</fullName>
    </submittedName>
</protein>
<dbReference type="InterPro" id="IPR005523">
    <property type="entry name" value="DUF317_SPDY"/>
</dbReference>
<evidence type="ECO:0000313" key="3">
    <source>
        <dbReference type="Proteomes" id="UP000657385"/>
    </source>
</evidence>
<dbReference type="AlphaFoldDB" id="A0A931B5V2"/>
<name>A0A931B5V2_9ACTN</name>
<evidence type="ECO:0000259" key="1">
    <source>
        <dbReference type="Pfam" id="PF03771"/>
    </source>
</evidence>
<comment type="caution">
    <text evidence="2">The sequence shown here is derived from an EMBL/GenBank/DDBJ whole genome shotgun (WGS) entry which is preliminary data.</text>
</comment>
<reference evidence="2" key="1">
    <citation type="submission" date="2020-11" db="EMBL/GenBank/DDBJ databases">
        <title>Isolation and identification of active actinomycetes.</title>
        <authorList>
            <person name="Yu B."/>
        </authorList>
    </citation>
    <scope>NUCLEOTIDE SEQUENCE</scope>
    <source>
        <strain evidence="2">NEAU-YB345</strain>
    </source>
</reference>
<sequence>MSSPSSPSDPVAAAPIYLAGPGQVPVLSAALHVHGWELEDLRPKRAWVIAHSPCRRVEAAFQGGRVTDCWRITVRPKPGAPAAWEARFADTTPGEIVAALVQVLAVDLHQGRQVCGGEETASTTTTWRPLLAAGWQPHEQHGRTRLTSPDTTAYLAAGPAGTPTTVGAGVDVTDTWLADLSADTPVRYLHYLARALADPRPVLRDRTELPAAHLLHLRLRPAATLPGHHPAFDYLAALLNPDYRPPHRPHPHR</sequence>
<accession>A0A931B5V2</accession>
<dbReference type="RefSeq" id="WP_196196955.1">
    <property type="nucleotide sequence ID" value="NZ_JADPRT010000013.1"/>
</dbReference>
<dbReference type="EMBL" id="JADPRT010000013">
    <property type="protein sequence ID" value="MBF9071785.1"/>
    <property type="molecule type" value="Genomic_DNA"/>
</dbReference>
<feature type="domain" description="DUF317" evidence="1">
    <location>
        <begin position="51"/>
        <end position="105"/>
    </location>
</feature>
<dbReference type="Pfam" id="PF03771">
    <property type="entry name" value="SPDY"/>
    <property type="match status" value="1"/>
</dbReference>
<keyword evidence="3" id="KW-1185">Reference proteome</keyword>